<feature type="chain" id="PRO_5047235140" evidence="2">
    <location>
        <begin position="23"/>
        <end position="597"/>
    </location>
</feature>
<name>A0ABY9TWC5_9GAMM</name>
<gene>
    <name evidence="4" type="ORF">RGQ13_03705</name>
</gene>
<evidence type="ECO:0000313" key="5">
    <source>
        <dbReference type="Proteomes" id="UP001258994"/>
    </source>
</evidence>
<dbReference type="InterPro" id="IPR013783">
    <property type="entry name" value="Ig-like_fold"/>
</dbReference>
<proteinExistence type="predicted"/>
<dbReference type="CDD" id="cd00146">
    <property type="entry name" value="PKD"/>
    <property type="match status" value="1"/>
</dbReference>
<feature type="region of interest" description="Disordered" evidence="1">
    <location>
        <begin position="21"/>
        <end position="112"/>
    </location>
</feature>
<dbReference type="SUPFAM" id="SSF49299">
    <property type="entry name" value="PKD domain"/>
    <property type="match status" value="1"/>
</dbReference>
<feature type="compositionally biased region" description="Polar residues" evidence="1">
    <location>
        <begin position="100"/>
        <end position="112"/>
    </location>
</feature>
<dbReference type="InterPro" id="IPR028974">
    <property type="entry name" value="TSP_type-3_rpt"/>
</dbReference>
<keyword evidence="2" id="KW-0732">Signal</keyword>
<dbReference type="PROSITE" id="PS50093">
    <property type="entry name" value="PKD"/>
    <property type="match status" value="1"/>
</dbReference>
<dbReference type="SUPFAM" id="SSF103647">
    <property type="entry name" value="TSP type-3 repeat"/>
    <property type="match status" value="1"/>
</dbReference>
<evidence type="ECO:0000313" key="4">
    <source>
        <dbReference type="EMBL" id="WNC73102.1"/>
    </source>
</evidence>
<keyword evidence="5" id="KW-1185">Reference proteome</keyword>
<accession>A0ABY9TWC5</accession>
<feature type="compositionally biased region" description="Acidic residues" evidence="1">
    <location>
        <begin position="36"/>
        <end position="73"/>
    </location>
</feature>
<dbReference type="RefSeq" id="WP_348392215.1">
    <property type="nucleotide sequence ID" value="NZ_CP134145.1"/>
</dbReference>
<evidence type="ECO:0000256" key="2">
    <source>
        <dbReference type="SAM" id="SignalP"/>
    </source>
</evidence>
<dbReference type="Proteomes" id="UP001258994">
    <property type="component" value="Chromosome"/>
</dbReference>
<dbReference type="SMART" id="SM00089">
    <property type="entry name" value="PKD"/>
    <property type="match status" value="1"/>
</dbReference>
<dbReference type="EMBL" id="CP134145">
    <property type="protein sequence ID" value="WNC73102.1"/>
    <property type="molecule type" value="Genomic_DNA"/>
</dbReference>
<sequence>MFKNLILVLVVLFLFGCGGSSGSKSSTTNQTQTIDTDSDGTPDNIDTDDDNDGVEDAEDAFPLDSTETVDTDNDGIGNNADTDDDNDGVPDTEDDFPLDNTRSSINTPPVANFTNEQNKQLVIFTDTSTDDGSIASWSWDFGDETTSDQQNPMHQYINGGSYNVCLTVTDSEQSSIKHCLDIMVNYLLSITPIIVTKCGAEIFADDAQLIVHNANFSTKTKVQINEQGLIEYYTAQTHADISILFSEGDDPNASKLIAKTFMNQPMTDMKILYHQSDTTQGCVCELTNFSVKVPDMASDMINTGFIMLTGFIQGDGPSFLGILGGETLMTDYEICRDENENWPAVSATASFSVNDQAYATYIADYVPNQDLILDKPGTAFSITINDENLNVLKVATGDIEGNQQLRQLIVPWPSIDMTSDVFYFPDLTTSFYKIETLSIEHQAIIGMTNPMIQRYSRQFTDQPQNTIDIKLPLESAQDLLDFVQSDNLDYDFRSYASIDVFWFNIKMSTVQDKLIDWNIYAPVTGKVPNQDNFDVFDFISVKEFELLDNFQYQLNLTSFNDLNGYQEFLEAEPDRFKANLFNSTWQNTSSISFTWQE</sequence>
<feature type="signal peptide" evidence="2">
    <location>
        <begin position="1"/>
        <end position="22"/>
    </location>
</feature>
<organism evidence="4 5">
    <name type="scientific">Thalassotalea psychrophila</name>
    <dbReference type="NCBI Taxonomy" id="3065647"/>
    <lineage>
        <taxon>Bacteria</taxon>
        <taxon>Pseudomonadati</taxon>
        <taxon>Pseudomonadota</taxon>
        <taxon>Gammaproteobacteria</taxon>
        <taxon>Alteromonadales</taxon>
        <taxon>Colwelliaceae</taxon>
        <taxon>Thalassotalea</taxon>
    </lineage>
</organism>
<reference evidence="5" key="1">
    <citation type="submission" date="2023-09" db="EMBL/GenBank/DDBJ databases">
        <authorList>
            <person name="Li S."/>
            <person name="Li X."/>
            <person name="Zhang C."/>
            <person name="Zhao Z."/>
        </authorList>
    </citation>
    <scope>NUCLEOTIDE SEQUENCE [LARGE SCALE GENOMIC DNA]</scope>
    <source>
        <strain evidence="5">SQ149</strain>
    </source>
</reference>
<dbReference type="Pfam" id="PF18911">
    <property type="entry name" value="PKD_4"/>
    <property type="match status" value="1"/>
</dbReference>
<evidence type="ECO:0000259" key="3">
    <source>
        <dbReference type="PROSITE" id="PS50093"/>
    </source>
</evidence>
<dbReference type="InterPro" id="IPR000601">
    <property type="entry name" value="PKD_dom"/>
</dbReference>
<evidence type="ECO:0000256" key="1">
    <source>
        <dbReference type="SAM" id="MobiDB-lite"/>
    </source>
</evidence>
<dbReference type="InterPro" id="IPR022409">
    <property type="entry name" value="PKD/Chitinase_dom"/>
</dbReference>
<dbReference type="PROSITE" id="PS51257">
    <property type="entry name" value="PROKAR_LIPOPROTEIN"/>
    <property type="match status" value="1"/>
</dbReference>
<protein>
    <submittedName>
        <fullName evidence="4">PKD domain-containing protein</fullName>
    </submittedName>
</protein>
<dbReference type="Gene3D" id="2.60.40.10">
    <property type="entry name" value="Immunoglobulins"/>
    <property type="match status" value="1"/>
</dbReference>
<feature type="compositionally biased region" description="Acidic residues" evidence="1">
    <location>
        <begin position="81"/>
        <end position="97"/>
    </location>
</feature>
<feature type="domain" description="PKD" evidence="3">
    <location>
        <begin position="105"/>
        <end position="171"/>
    </location>
</feature>
<dbReference type="InterPro" id="IPR035986">
    <property type="entry name" value="PKD_dom_sf"/>
</dbReference>